<proteinExistence type="predicted"/>
<gene>
    <name evidence="1" type="ORF">PDIGIT_LOCUS12748</name>
</gene>
<evidence type="ECO:0000313" key="1">
    <source>
        <dbReference type="EMBL" id="CAI6339587.1"/>
    </source>
</evidence>
<protein>
    <submittedName>
        <fullName evidence="1">Uncharacterized protein</fullName>
    </submittedName>
</protein>
<dbReference type="AlphaFoldDB" id="A0A9W4URS5"/>
<organism evidence="1 2">
    <name type="scientific">Periconia digitata</name>
    <dbReference type="NCBI Taxonomy" id="1303443"/>
    <lineage>
        <taxon>Eukaryota</taxon>
        <taxon>Fungi</taxon>
        <taxon>Dikarya</taxon>
        <taxon>Ascomycota</taxon>
        <taxon>Pezizomycotina</taxon>
        <taxon>Dothideomycetes</taxon>
        <taxon>Pleosporomycetidae</taxon>
        <taxon>Pleosporales</taxon>
        <taxon>Massarineae</taxon>
        <taxon>Periconiaceae</taxon>
        <taxon>Periconia</taxon>
    </lineage>
</organism>
<keyword evidence="2" id="KW-1185">Reference proteome</keyword>
<dbReference type="Proteomes" id="UP001152607">
    <property type="component" value="Unassembled WGS sequence"/>
</dbReference>
<sequence length="101" mass="11122">MFSFGVTVPQGGSYGIKISSLPDGWGGKQIFWGMHTVFLPWKLAGFLNIQAGNYRVDRKGEHMIKADECNGYMEAIYASGCQGFGGWVNTDFGTVRSLDFV</sequence>
<accession>A0A9W4URS5</accession>
<dbReference type="OrthoDB" id="3789687at2759"/>
<evidence type="ECO:0000313" key="2">
    <source>
        <dbReference type="Proteomes" id="UP001152607"/>
    </source>
</evidence>
<name>A0A9W4URS5_9PLEO</name>
<dbReference type="EMBL" id="CAOQHR010000009">
    <property type="protein sequence ID" value="CAI6339587.1"/>
    <property type="molecule type" value="Genomic_DNA"/>
</dbReference>
<reference evidence="1" key="1">
    <citation type="submission" date="2023-01" db="EMBL/GenBank/DDBJ databases">
        <authorList>
            <person name="Van Ghelder C."/>
            <person name="Rancurel C."/>
        </authorList>
    </citation>
    <scope>NUCLEOTIDE SEQUENCE</scope>
    <source>
        <strain evidence="1">CNCM I-4278</strain>
    </source>
</reference>
<comment type="caution">
    <text evidence="1">The sequence shown here is derived from an EMBL/GenBank/DDBJ whole genome shotgun (WGS) entry which is preliminary data.</text>
</comment>